<feature type="region of interest" description="Disordered" evidence="1">
    <location>
        <begin position="97"/>
        <end position="122"/>
    </location>
</feature>
<proteinExistence type="predicted"/>
<feature type="non-terminal residue" evidence="2">
    <location>
        <position position="122"/>
    </location>
</feature>
<organism evidence="2">
    <name type="scientific">Spongospora subterranea</name>
    <dbReference type="NCBI Taxonomy" id="70186"/>
    <lineage>
        <taxon>Eukaryota</taxon>
        <taxon>Sar</taxon>
        <taxon>Rhizaria</taxon>
        <taxon>Endomyxa</taxon>
        <taxon>Phytomyxea</taxon>
        <taxon>Plasmodiophorida</taxon>
        <taxon>Plasmodiophoridae</taxon>
        <taxon>Spongospora</taxon>
    </lineage>
</organism>
<dbReference type="InterPro" id="IPR029071">
    <property type="entry name" value="Ubiquitin-like_domsf"/>
</dbReference>
<protein>
    <recommendedName>
        <fullName evidence="3">Ubiquitin-like domain-containing protein</fullName>
    </recommendedName>
</protein>
<reference evidence="2" key="1">
    <citation type="submission" date="2015-04" db="EMBL/GenBank/DDBJ databases">
        <title>The genome sequence of the plant pathogenic Rhizarian Plasmodiophora brassicae reveals insights in its biotrophic life cycle and the origin of chitin synthesis.</title>
        <authorList>
            <person name="Schwelm A."/>
            <person name="Fogelqvist J."/>
            <person name="Knaust A."/>
            <person name="Julke S."/>
            <person name="Lilja T."/>
            <person name="Dhandapani V."/>
            <person name="Bonilla-Rosso G."/>
            <person name="Karlsson M."/>
            <person name="Shevchenko A."/>
            <person name="Choi S.R."/>
            <person name="Kim H.G."/>
            <person name="Park J.Y."/>
            <person name="Lim Y.P."/>
            <person name="Ludwig-Muller J."/>
            <person name="Dixelius C."/>
        </authorList>
    </citation>
    <scope>NUCLEOTIDE SEQUENCE</scope>
    <source>
        <tissue evidence="2">Potato root galls</tissue>
    </source>
</reference>
<evidence type="ECO:0008006" key="3">
    <source>
        <dbReference type="Google" id="ProtNLM"/>
    </source>
</evidence>
<dbReference type="AlphaFoldDB" id="A0A0H5RC43"/>
<evidence type="ECO:0000256" key="1">
    <source>
        <dbReference type="SAM" id="MobiDB-lite"/>
    </source>
</evidence>
<dbReference type="SUPFAM" id="SSF54236">
    <property type="entry name" value="Ubiquitin-like"/>
    <property type="match status" value="1"/>
</dbReference>
<feature type="non-terminal residue" evidence="2">
    <location>
        <position position="1"/>
    </location>
</feature>
<accession>A0A0H5RC43</accession>
<dbReference type="EMBL" id="HACM01011343">
    <property type="protein sequence ID" value="CRZ11785.1"/>
    <property type="molecule type" value="Transcribed_RNA"/>
</dbReference>
<name>A0A0H5RC43_9EUKA</name>
<evidence type="ECO:0000313" key="2">
    <source>
        <dbReference type="EMBL" id="CRZ11785.1"/>
    </source>
</evidence>
<sequence length="122" mass="13577">DLLRHMTTDLGVSADYVRVKRQTQTVFVRCSLTAPLSNLKERLGQAIDKPGSDIRLHRTLDEGEPPLNETLTPTELSIGNDQQIYYVLKIPSQGYADDEDPIFETPSAEPISFGETTQTVSN</sequence>